<dbReference type="EMBL" id="JBEDUW010000007">
    <property type="protein sequence ID" value="KAK9911594.1"/>
    <property type="molecule type" value="Genomic_DNA"/>
</dbReference>
<dbReference type="AlphaFoldDB" id="A0AAW1VVU2"/>
<evidence type="ECO:0000256" key="1">
    <source>
        <dbReference type="SAM" id="MobiDB-lite"/>
    </source>
</evidence>
<sequence>MSLAQFHHPENCPATIKSLTHRNKSRHHHHQPSHNHTKPPHGLCPSLLCPSHATTVHHHQNTTMEAFQFPAIHSHQNRTHKPSSITTSAVTTSKSPLFNHHFSSKTESPINNLQPPQITTNITLCHHAVPIPQHPRPVASLCPSIPSPSTYPHNHHRRREQLTPPKTTPSRQSNSQQQNHNHRTRPNPQNQNHHSQLPSVGHPTFLKTPPRDLLTFSLSRRHRRT</sequence>
<organism evidence="2 3">
    <name type="scientific">Rubus argutus</name>
    <name type="common">Southern blackberry</name>
    <dbReference type="NCBI Taxonomy" id="59490"/>
    <lineage>
        <taxon>Eukaryota</taxon>
        <taxon>Viridiplantae</taxon>
        <taxon>Streptophyta</taxon>
        <taxon>Embryophyta</taxon>
        <taxon>Tracheophyta</taxon>
        <taxon>Spermatophyta</taxon>
        <taxon>Magnoliopsida</taxon>
        <taxon>eudicotyledons</taxon>
        <taxon>Gunneridae</taxon>
        <taxon>Pentapetalae</taxon>
        <taxon>rosids</taxon>
        <taxon>fabids</taxon>
        <taxon>Rosales</taxon>
        <taxon>Rosaceae</taxon>
        <taxon>Rosoideae</taxon>
        <taxon>Rosoideae incertae sedis</taxon>
        <taxon>Rubus</taxon>
    </lineage>
</organism>
<evidence type="ECO:0000313" key="2">
    <source>
        <dbReference type="EMBL" id="KAK9911594.1"/>
    </source>
</evidence>
<gene>
    <name evidence="2" type="ORF">M0R45_035490</name>
</gene>
<comment type="caution">
    <text evidence="2">The sequence shown here is derived from an EMBL/GenBank/DDBJ whole genome shotgun (WGS) entry which is preliminary data.</text>
</comment>
<feature type="compositionally biased region" description="Polar residues" evidence="1">
    <location>
        <begin position="186"/>
        <end position="198"/>
    </location>
</feature>
<protein>
    <submittedName>
        <fullName evidence="2">Uncharacterized protein</fullName>
    </submittedName>
</protein>
<keyword evidence="3" id="KW-1185">Reference proteome</keyword>
<feature type="region of interest" description="Disordered" evidence="1">
    <location>
        <begin position="20"/>
        <end position="41"/>
    </location>
</feature>
<accession>A0AAW1VVU2</accession>
<dbReference type="Proteomes" id="UP001457282">
    <property type="component" value="Unassembled WGS sequence"/>
</dbReference>
<feature type="region of interest" description="Disordered" evidence="1">
    <location>
        <begin position="139"/>
        <end position="225"/>
    </location>
</feature>
<name>A0AAW1VVU2_RUBAR</name>
<feature type="compositionally biased region" description="Basic residues" evidence="1">
    <location>
        <begin position="20"/>
        <end position="39"/>
    </location>
</feature>
<reference evidence="2 3" key="1">
    <citation type="journal article" date="2023" name="G3 (Bethesda)">
        <title>A chromosome-length genome assembly and annotation of blackberry (Rubus argutus, cv. 'Hillquist').</title>
        <authorList>
            <person name="Bruna T."/>
            <person name="Aryal R."/>
            <person name="Dudchenko O."/>
            <person name="Sargent D.J."/>
            <person name="Mead D."/>
            <person name="Buti M."/>
            <person name="Cavallini A."/>
            <person name="Hytonen T."/>
            <person name="Andres J."/>
            <person name="Pham M."/>
            <person name="Weisz D."/>
            <person name="Mascagni F."/>
            <person name="Usai G."/>
            <person name="Natali L."/>
            <person name="Bassil N."/>
            <person name="Fernandez G.E."/>
            <person name="Lomsadze A."/>
            <person name="Armour M."/>
            <person name="Olukolu B."/>
            <person name="Poorten T."/>
            <person name="Britton C."/>
            <person name="Davik J."/>
            <person name="Ashrafi H."/>
            <person name="Aiden E.L."/>
            <person name="Borodovsky M."/>
            <person name="Worthington M."/>
        </authorList>
    </citation>
    <scope>NUCLEOTIDE SEQUENCE [LARGE SCALE GENOMIC DNA]</scope>
    <source>
        <strain evidence="2">PI 553951</strain>
    </source>
</reference>
<proteinExistence type="predicted"/>
<feature type="compositionally biased region" description="Low complexity" evidence="1">
    <location>
        <begin position="168"/>
        <end position="179"/>
    </location>
</feature>
<evidence type="ECO:0000313" key="3">
    <source>
        <dbReference type="Proteomes" id="UP001457282"/>
    </source>
</evidence>